<dbReference type="EMBL" id="FNCO01000011">
    <property type="protein sequence ID" value="SDI19363.1"/>
    <property type="molecule type" value="Genomic_DNA"/>
</dbReference>
<dbReference type="OrthoDB" id="6898923at2"/>
<dbReference type="AlphaFoldDB" id="A0A1G8IKE1"/>
<gene>
    <name evidence="4" type="ORF">SAMN05216605_11181</name>
</gene>
<dbReference type="Pfam" id="PF13511">
    <property type="entry name" value="DUF4124"/>
    <property type="match status" value="1"/>
</dbReference>
<proteinExistence type="predicted"/>
<protein>
    <recommendedName>
        <fullName evidence="3">DUF4124 domain-containing protein</fullName>
    </recommendedName>
</protein>
<evidence type="ECO:0000256" key="1">
    <source>
        <dbReference type="SAM" id="MobiDB-lite"/>
    </source>
</evidence>
<evidence type="ECO:0000313" key="4">
    <source>
        <dbReference type="EMBL" id="SDI19363.1"/>
    </source>
</evidence>
<accession>A0A1G8IKE1</accession>
<dbReference type="PROSITE" id="PS51257">
    <property type="entry name" value="PROKAR_LIPOPROTEIN"/>
    <property type="match status" value="1"/>
</dbReference>
<keyword evidence="2" id="KW-0732">Signal</keyword>
<organism evidence="4 5">
    <name type="scientific">Pseudomonas abietaniphila</name>
    <dbReference type="NCBI Taxonomy" id="89065"/>
    <lineage>
        <taxon>Bacteria</taxon>
        <taxon>Pseudomonadati</taxon>
        <taxon>Pseudomonadota</taxon>
        <taxon>Gammaproteobacteria</taxon>
        <taxon>Pseudomonadales</taxon>
        <taxon>Pseudomonadaceae</taxon>
        <taxon>Pseudomonas</taxon>
    </lineage>
</organism>
<reference evidence="5" key="1">
    <citation type="submission" date="2016-10" db="EMBL/GenBank/DDBJ databases">
        <authorList>
            <person name="Varghese N."/>
            <person name="Submissions S."/>
        </authorList>
    </citation>
    <scope>NUCLEOTIDE SEQUENCE [LARGE SCALE GENOMIC DNA]</scope>
    <source>
        <strain evidence="5">ATCC 700689</strain>
    </source>
</reference>
<sequence>MRRFAGTLAILVLGACDAATADVFKCMTHDGRVSFASTPCPSYVGDTLPLRPAPSRLSSDWEEADFPHRVNKNATEILQVSRRRKIIITNEKEISDRMQAIRPPPPGVPSTCVAPHYDSACFDPSGGKIRQPVKGNLFQSGAK</sequence>
<name>A0A1G8IKE1_9PSED</name>
<feature type="chain" id="PRO_5010303369" description="DUF4124 domain-containing protein" evidence="2">
    <location>
        <begin position="22"/>
        <end position="143"/>
    </location>
</feature>
<dbReference type="InterPro" id="IPR025392">
    <property type="entry name" value="DUF4124"/>
</dbReference>
<evidence type="ECO:0000313" key="5">
    <source>
        <dbReference type="Proteomes" id="UP000182894"/>
    </source>
</evidence>
<feature type="domain" description="DUF4124" evidence="3">
    <location>
        <begin position="11"/>
        <end position="55"/>
    </location>
</feature>
<keyword evidence="5" id="KW-1185">Reference proteome</keyword>
<feature type="region of interest" description="Disordered" evidence="1">
    <location>
        <begin position="124"/>
        <end position="143"/>
    </location>
</feature>
<dbReference type="STRING" id="89065.SAMN05216605_11181"/>
<dbReference type="RefSeq" id="WP_074755102.1">
    <property type="nucleotide sequence ID" value="NZ_FNCO01000011.1"/>
</dbReference>
<evidence type="ECO:0000256" key="2">
    <source>
        <dbReference type="SAM" id="SignalP"/>
    </source>
</evidence>
<feature type="signal peptide" evidence="2">
    <location>
        <begin position="1"/>
        <end position="21"/>
    </location>
</feature>
<evidence type="ECO:0000259" key="3">
    <source>
        <dbReference type="Pfam" id="PF13511"/>
    </source>
</evidence>
<dbReference type="Proteomes" id="UP000182894">
    <property type="component" value="Unassembled WGS sequence"/>
</dbReference>